<feature type="compositionally biased region" description="Basic residues" evidence="1">
    <location>
        <begin position="131"/>
        <end position="162"/>
    </location>
</feature>
<name>A0A371GPX3_MUCPR</name>
<organism evidence="2 3">
    <name type="scientific">Mucuna pruriens</name>
    <name type="common">Velvet bean</name>
    <name type="synonym">Dolichos pruriens</name>
    <dbReference type="NCBI Taxonomy" id="157652"/>
    <lineage>
        <taxon>Eukaryota</taxon>
        <taxon>Viridiplantae</taxon>
        <taxon>Streptophyta</taxon>
        <taxon>Embryophyta</taxon>
        <taxon>Tracheophyta</taxon>
        <taxon>Spermatophyta</taxon>
        <taxon>Magnoliopsida</taxon>
        <taxon>eudicotyledons</taxon>
        <taxon>Gunneridae</taxon>
        <taxon>Pentapetalae</taxon>
        <taxon>rosids</taxon>
        <taxon>fabids</taxon>
        <taxon>Fabales</taxon>
        <taxon>Fabaceae</taxon>
        <taxon>Papilionoideae</taxon>
        <taxon>50 kb inversion clade</taxon>
        <taxon>NPAAA clade</taxon>
        <taxon>indigoferoid/millettioid clade</taxon>
        <taxon>Phaseoleae</taxon>
        <taxon>Mucuna</taxon>
    </lineage>
</organism>
<dbReference type="EMBL" id="QJKJ01004875">
    <property type="protein sequence ID" value="RDX92403.1"/>
    <property type="molecule type" value="Genomic_DNA"/>
</dbReference>
<feature type="region of interest" description="Disordered" evidence="1">
    <location>
        <begin position="1"/>
        <end position="182"/>
    </location>
</feature>
<comment type="caution">
    <text evidence="2">The sequence shown here is derived from an EMBL/GenBank/DDBJ whole genome shotgun (WGS) entry which is preliminary data.</text>
</comment>
<evidence type="ECO:0000256" key="1">
    <source>
        <dbReference type="SAM" id="MobiDB-lite"/>
    </source>
</evidence>
<dbReference type="Proteomes" id="UP000257109">
    <property type="component" value="Unassembled WGS sequence"/>
</dbReference>
<feature type="compositionally biased region" description="Basic and acidic residues" evidence="1">
    <location>
        <begin position="23"/>
        <end position="77"/>
    </location>
</feature>
<evidence type="ECO:0000313" key="2">
    <source>
        <dbReference type="EMBL" id="RDX92403.1"/>
    </source>
</evidence>
<feature type="compositionally biased region" description="Basic and acidic residues" evidence="1">
    <location>
        <begin position="94"/>
        <end position="104"/>
    </location>
</feature>
<keyword evidence="3" id="KW-1185">Reference proteome</keyword>
<sequence>MEEIKTLTEKHIEVEEDQADQIEVEKETGSEVRQTPKGENKYPTRQRDYPPTREEGRDTTRNSPHQHAEVPEGDERPMNGTKHARMVRVSLNTKEGERKAEAERNKRRAERGKTKREEPVAPKKGYLERRHNNHLWRRRRPRSRERTKKESKRHYGYKRKGRSGAATGDLIRQDHRGMTSTW</sequence>
<proteinExistence type="predicted"/>
<feature type="compositionally biased region" description="Basic and acidic residues" evidence="1">
    <location>
        <begin position="111"/>
        <end position="130"/>
    </location>
</feature>
<gene>
    <name evidence="2" type="ORF">CR513_25490</name>
</gene>
<feature type="non-terminal residue" evidence="2">
    <location>
        <position position="1"/>
    </location>
</feature>
<evidence type="ECO:0000313" key="3">
    <source>
        <dbReference type="Proteomes" id="UP000257109"/>
    </source>
</evidence>
<accession>A0A371GPX3</accession>
<protein>
    <submittedName>
        <fullName evidence="2">Uncharacterized protein</fullName>
    </submittedName>
</protein>
<feature type="compositionally biased region" description="Basic and acidic residues" evidence="1">
    <location>
        <begin position="171"/>
        <end position="182"/>
    </location>
</feature>
<dbReference type="AlphaFoldDB" id="A0A371GPX3"/>
<feature type="compositionally biased region" description="Basic and acidic residues" evidence="1">
    <location>
        <begin position="1"/>
        <end position="13"/>
    </location>
</feature>
<reference evidence="2" key="1">
    <citation type="submission" date="2018-05" db="EMBL/GenBank/DDBJ databases">
        <title>Draft genome of Mucuna pruriens seed.</title>
        <authorList>
            <person name="Nnadi N.E."/>
            <person name="Vos R."/>
            <person name="Hasami M.H."/>
            <person name="Devisetty U.K."/>
            <person name="Aguiy J.C."/>
        </authorList>
    </citation>
    <scope>NUCLEOTIDE SEQUENCE [LARGE SCALE GENOMIC DNA]</scope>
    <source>
        <strain evidence="2">JCA_2017</strain>
    </source>
</reference>